<dbReference type="InterPro" id="IPR034683">
    <property type="entry name" value="IspD/TarI"/>
</dbReference>
<dbReference type="PANTHER" id="PTHR32125">
    <property type="entry name" value="2-C-METHYL-D-ERYTHRITOL 4-PHOSPHATE CYTIDYLYLTRANSFERASE, CHLOROPLASTIC"/>
    <property type="match status" value="1"/>
</dbReference>
<dbReference type="EMBL" id="UINC01178465">
    <property type="protein sequence ID" value="SVD86636.1"/>
    <property type="molecule type" value="Genomic_DNA"/>
</dbReference>
<dbReference type="PANTHER" id="PTHR32125:SF4">
    <property type="entry name" value="2-C-METHYL-D-ERYTHRITOL 4-PHOSPHATE CYTIDYLYLTRANSFERASE, CHLOROPLASTIC"/>
    <property type="match status" value="1"/>
</dbReference>
<dbReference type="AlphaFoldDB" id="A0A382YTN0"/>
<gene>
    <name evidence="3" type="ORF">METZ01_LOCUS439490</name>
</gene>
<dbReference type="Gene3D" id="3.90.550.10">
    <property type="entry name" value="Spore Coat Polysaccharide Biosynthesis Protein SpsA, Chain A"/>
    <property type="match status" value="1"/>
</dbReference>
<keyword evidence="2" id="KW-0548">Nucleotidyltransferase</keyword>
<organism evidence="3">
    <name type="scientific">marine metagenome</name>
    <dbReference type="NCBI Taxonomy" id="408172"/>
    <lineage>
        <taxon>unclassified sequences</taxon>
        <taxon>metagenomes</taxon>
        <taxon>ecological metagenomes</taxon>
    </lineage>
</organism>
<evidence type="ECO:0008006" key="4">
    <source>
        <dbReference type="Google" id="ProtNLM"/>
    </source>
</evidence>
<evidence type="ECO:0000256" key="2">
    <source>
        <dbReference type="ARBA" id="ARBA00022695"/>
    </source>
</evidence>
<evidence type="ECO:0000313" key="3">
    <source>
        <dbReference type="EMBL" id="SVD86636.1"/>
    </source>
</evidence>
<dbReference type="GO" id="GO:0050518">
    <property type="term" value="F:2-C-methyl-D-erythritol 4-phosphate cytidylyltransferase activity"/>
    <property type="evidence" value="ECO:0007669"/>
    <property type="project" value="TreeGrafter"/>
</dbReference>
<dbReference type="SUPFAM" id="SSF53448">
    <property type="entry name" value="Nucleotide-diphospho-sugar transferases"/>
    <property type="match status" value="1"/>
</dbReference>
<name>A0A382YTN0_9ZZZZ</name>
<keyword evidence="1" id="KW-0808">Transferase</keyword>
<proteinExistence type="predicted"/>
<accession>A0A382YTN0</accession>
<dbReference type="Pfam" id="PF01128">
    <property type="entry name" value="IspD"/>
    <property type="match status" value="1"/>
</dbReference>
<dbReference type="InterPro" id="IPR029044">
    <property type="entry name" value="Nucleotide-diphossugar_trans"/>
</dbReference>
<feature type="non-terminal residue" evidence="3">
    <location>
        <position position="1"/>
    </location>
</feature>
<protein>
    <recommendedName>
        <fullName evidence="4">2-C-methyl-D-erythritol 4-phosphate cytidylyltransferase</fullName>
    </recommendedName>
</protein>
<evidence type="ECO:0000256" key="1">
    <source>
        <dbReference type="ARBA" id="ARBA00022679"/>
    </source>
</evidence>
<sequence>VDTLKKVGNEDVVGTIERNKLYQAQTPQMFRIGLLKTALEKVVEDNDHITDEAEAIERLGHSIKIVSSSKSNIKITHSDDLKLANYYLNKS</sequence>
<dbReference type="InterPro" id="IPR050088">
    <property type="entry name" value="IspD/TarI_cytidylyltransf_bact"/>
</dbReference>
<reference evidence="3" key="1">
    <citation type="submission" date="2018-05" db="EMBL/GenBank/DDBJ databases">
        <authorList>
            <person name="Lanie J.A."/>
            <person name="Ng W.-L."/>
            <person name="Kazmierczak K.M."/>
            <person name="Andrzejewski T.M."/>
            <person name="Davidsen T.M."/>
            <person name="Wayne K.J."/>
            <person name="Tettelin H."/>
            <person name="Glass J.I."/>
            <person name="Rusch D."/>
            <person name="Podicherti R."/>
            <person name="Tsui H.-C.T."/>
            <person name="Winkler M.E."/>
        </authorList>
    </citation>
    <scope>NUCLEOTIDE SEQUENCE</scope>
</reference>